<keyword evidence="5" id="KW-1185">Reference proteome</keyword>
<dbReference type="KEGG" id="cvr:CHLNCDRAFT_142485"/>
<keyword evidence="2" id="KW-0433">Leucine-rich repeat</keyword>
<dbReference type="Proteomes" id="UP000008141">
    <property type="component" value="Unassembled WGS sequence"/>
</dbReference>
<reference evidence="4 5" key="1">
    <citation type="journal article" date="2010" name="Plant Cell">
        <title>The Chlorella variabilis NC64A genome reveals adaptation to photosymbiosis, coevolution with viruses, and cryptic sex.</title>
        <authorList>
            <person name="Blanc G."/>
            <person name="Duncan G."/>
            <person name="Agarkova I."/>
            <person name="Borodovsky M."/>
            <person name="Gurnon J."/>
            <person name="Kuo A."/>
            <person name="Lindquist E."/>
            <person name="Lucas S."/>
            <person name="Pangilinan J."/>
            <person name="Polle J."/>
            <person name="Salamov A."/>
            <person name="Terry A."/>
            <person name="Yamada T."/>
            <person name="Dunigan D.D."/>
            <person name="Grigoriev I.V."/>
            <person name="Claverie J.M."/>
            <person name="Van Etten J.L."/>
        </authorList>
    </citation>
    <scope>NUCLEOTIDE SEQUENCE [LARGE SCALE GENOMIC DNA]</scope>
    <source>
        <strain evidence="4 5">NC64A</strain>
    </source>
</reference>
<evidence type="ECO:0000313" key="5">
    <source>
        <dbReference type="Proteomes" id="UP000008141"/>
    </source>
</evidence>
<dbReference type="PANTHER" id="PTHR48051:SF1">
    <property type="entry name" value="RAS SUPPRESSOR PROTEIN 1"/>
    <property type="match status" value="1"/>
</dbReference>
<evidence type="ECO:0000256" key="3">
    <source>
        <dbReference type="ARBA" id="ARBA00022737"/>
    </source>
</evidence>
<dbReference type="InterPro" id="IPR032675">
    <property type="entry name" value="LRR_dom_sf"/>
</dbReference>
<dbReference type="EMBL" id="GL433874">
    <property type="protein sequence ID" value="EFN50759.1"/>
    <property type="molecule type" value="Genomic_DNA"/>
</dbReference>
<evidence type="ECO:0000313" key="4">
    <source>
        <dbReference type="EMBL" id="EFN50759.1"/>
    </source>
</evidence>
<protein>
    <submittedName>
        <fullName evidence="4">Uncharacterized protein</fullName>
    </submittedName>
</protein>
<sequence>MVPLQGSWHPDHQPPRWGDVVAAAALVAPSLTSLTIRWDGAAVAGVWLLEAVHLQELALFCGQLTLTDALGSLAELKELSAESSDGPLTVQSAATLPPSLTKLYAVECRLAELPEAVSCLPHLESAYLSRNPLLPSSLTRLAGLPRLQLISLIGCSFERPPPELSAVTTLRVLYLDYNPFGIESEVPIQAGFSSALAPLMRLQALGLSHLLLESWPEVLSSLAKLQVLYLECNPGIARLPAAAAPVLARLRVLSCDCTVLFSNPGMLRQAALLEHLYVSGSGLMWHALLTPVEEVLEALAAMKALQKLTFVSEEVASVEVMQLMLQMGQRCPGLQVEALDSEQFFGVTLEALEPVE</sequence>
<comment type="subcellular location">
    <subcellularLocation>
        <location evidence="1">Cytoplasm</location>
        <location evidence="1">Cytoskeleton</location>
        <location evidence="1">Cilium axoneme</location>
    </subcellularLocation>
</comment>
<dbReference type="InterPro" id="IPR050216">
    <property type="entry name" value="LRR_domain-containing"/>
</dbReference>
<dbReference type="GeneID" id="17350201"/>
<gene>
    <name evidence="4" type="ORF">CHLNCDRAFT_142485</name>
</gene>
<organism evidence="5">
    <name type="scientific">Chlorella variabilis</name>
    <name type="common">Green alga</name>
    <dbReference type="NCBI Taxonomy" id="554065"/>
    <lineage>
        <taxon>Eukaryota</taxon>
        <taxon>Viridiplantae</taxon>
        <taxon>Chlorophyta</taxon>
        <taxon>core chlorophytes</taxon>
        <taxon>Trebouxiophyceae</taxon>
        <taxon>Chlorellales</taxon>
        <taxon>Chlorellaceae</taxon>
        <taxon>Chlorella clade</taxon>
        <taxon>Chlorella</taxon>
    </lineage>
</organism>
<proteinExistence type="predicted"/>
<dbReference type="Gene3D" id="3.80.10.10">
    <property type="entry name" value="Ribonuclease Inhibitor"/>
    <property type="match status" value="1"/>
</dbReference>
<dbReference type="SUPFAM" id="SSF52047">
    <property type="entry name" value="RNI-like"/>
    <property type="match status" value="1"/>
</dbReference>
<dbReference type="AlphaFoldDB" id="E1ZTR3"/>
<evidence type="ECO:0000256" key="2">
    <source>
        <dbReference type="ARBA" id="ARBA00022614"/>
    </source>
</evidence>
<dbReference type="RefSeq" id="XP_005842871.1">
    <property type="nucleotide sequence ID" value="XM_005842809.1"/>
</dbReference>
<dbReference type="InParanoid" id="E1ZTR3"/>
<dbReference type="PANTHER" id="PTHR48051">
    <property type="match status" value="1"/>
</dbReference>
<keyword evidence="3" id="KW-0677">Repeat</keyword>
<evidence type="ECO:0000256" key="1">
    <source>
        <dbReference type="ARBA" id="ARBA00004430"/>
    </source>
</evidence>
<dbReference type="STRING" id="554065.E1ZTR3"/>
<dbReference type="GO" id="GO:0005930">
    <property type="term" value="C:axoneme"/>
    <property type="evidence" value="ECO:0007669"/>
    <property type="project" value="UniProtKB-SubCell"/>
</dbReference>
<accession>E1ZTR3</accession>
<dbReference type="OrthoDB" id="676979at2759"/>
<name>E1ZTR3_CHLVA</name>